<dbReference type="GO" id="GO:0030010">
    <property type="term" value="P:establishment of cell polarity"/>
    <property type="evidence" value="ECO:0007669"/>
    <property type="project" value="TreeGrafter"/>
</dbReference>
<dbReference type="Pfam" id="PF08632">
    <property type="entry name" value="Zds_C"/>
    <property type="match status" value="1"/>
</dbReference>
<dbReference type="Proteomes" id="UP000242146">
    <property type="component" value="Unassembled WGS sequence"/>
</dbReference>
<evidence type="ECO:0000256" key="1">
    <source>
        <dbReference type="SAM" id="MobiDB-lite"/>
    </source>
</evidence>
<feature type="region of interest" description="Disordered" evidence="1">
    <location>
        <begin position="468"/>
        <end position="637"/>
    </location>
</feature>
<dbReference type="SMART" id="SM01327">
    <property type="entry name" value="Zds_C"/>
    <property type="match status" value="1"/>
</dbReference>
<dbReference type="GO" id="GO:0005737">
    <property type="term" value="C:cytoplasm"/>
    <property type="evidence" value="ECO:0007669"/>
    <property type="project" value="TreeGrafter"/>
</dbReference>
<feature type="region of interest" description="Disordered" evidence="1">
    <location>
        <begin position="181"/>
        <end position="336"/>
    </location>
</feature>
<feature type="domain" description="Protein Zds1 C-terminal" evidence="2">
    <location>
        <begin position="414"/>
        <end position="466"/>
    </location>
</feature>
<reference evidence="3 4" key="1">
    <citation type="submission" date="2016-07" db="EMBL/GenBank/DDBJ databases">
        <title>Pervasive Adenine N6-methylation of Active Genes in Fungi.</title>
        <authorList>
            <consortium name="DOE Joint Genome Institute"/>
            <person name="Mondo S.J."/>
            <person name="Dannebaum R.O."/>
            <person name="Kuo R.C."/>
            <person name="Labutti K."/>
            <person name="Haridas S."/>
            <person name="Kuo A."/>
            <person name="Salamov A."/>
            <person name="Ahrendt S.R."/>
            <person name="Lipzen A."/>
            <person name="Sullivan W."/>
            <person name="Andreopoulos W.B."/>
            <person name="Clum A."/>
            <person name="Lindquist E."/>
            <person name="Daum C."/>
            <person name="Ramamoorthy G.K."/>
            <person name="Gryganskyi A."/>
            <person name="Culley D."/>
            <person name="Magnuson J.K."/>
            <person name="James T.Y."/>
            <person name="O'Malley M.A."/>
            <person name="Stajich J.E."/>
            <person name="Spatafora J.W."/>
            <person name="Visel A."/>
            <person name="Grigoriev I.V."/>
        </authorList>
    </citation>
    <scope>NUCLEOTIDE SEQUENCE [LARGE SCALE GENOMIC DNA]</scope>
    <source>
        <strain evidence="3 4">NRRL 3301</strain>
    </source>
</reference>
<protein>
    <recommendedName>
        <fullName evidence="2">Protein Zds1 C-terminal domain-containing protein</fullName>
    </recommendedName>
</protein>
<dbReference type="PANTHER" id="PTHR28089">
    <property type="entry name" value="PROTEIN ZDS1-RELATED"/>
    <property type="match status" value="1"/>
</dbReference>
<organism evidence="3 4">
    <name type="scientific">Hesseltinella vesiculosa</name>
    <dbReference type="NCBI Taxonomy" id="101127"/>
    <lineage>
        <taxon>Eukaryota</taxon>
        <taxon>Fungi</taxon>
        <taxon>Fungi incertae sedis</taxon>
        <taxon>Mucoromycota</taxon>
        <taxon>Mucoromycotina</taxon>
        <taxon>Mucoromycetes</taxon>
        <taxon>Mucorales</taxon>
        <taxon>Cunninghamellaceae</taxon>
        <taxon>Hesseltinella</taxon>
    </lineage>
</organism>
<feature type="region of interest" description="Disordered" evidence="1">
    <location>
        <begin position="354"/>
        <end position="381"/>
    </location>
</feature>
<feature type="compositionally biased region" description="Pro residues" evidence="1">
    <location>
        <begin position="247"/>
        <end position="256"/>
    </location>
</feature>
<feature type="compositionally biased region" description="Low complexity" evidence="1">
    <location>
        <begin position="557"/>
        <end position="567"/>
    </location>
</feature>
<keyword evidence="4" id="KW-1185">Reference proteome</keyword>
<dbReference type="EMBL" id="MCGT01000005">
    <property type="protein sequence ID" value="ORX59626.1"/>
    <property type="molecule type" value="Genomic_DNA"/>
</dbReference>
<proteinExistence type="predicted"/>
<feature type="compositionally biased region" description="Low complexity" evidence="1">
    <location>
        <begin position="468"/>
        <end position="480"/>
    </location>
</feature>
<dbReference type="OrthoDB" id="5589766at2759"/>
<dbReference type="STRING" id="101127.A0A1X2GRD8"/>
<evidence type="ECO:0000313" key="3">
    <source>
        <dbReference type="EMBL" id="ORX59626.1"/>
    </source>
</evidence>
<comment type="caution">
    <text evidence="3">The sequence shown here is derived from an EMBL/GenBank/DDBJ whole genome shotgun (WGS) entry which is preliminary data.</text>
</comment>
<feature type="region of interest" description="Disordered" evidence="1">
    <location>
        <begin position="133"/>
        <end position="157"/>
    </location>
</feature>
<name>A0A1X2GRD8_9FUNG</name>
<dbReference type="AlphaFoldDB" id="A0A1X2GRD8"/>
<sequence length="637" mass="70399">MLASSSTSNEVMHPSISLDTGLSRALDADQSLTEIISITTSNPSHLFWVPASQHPEIAPAEYEKHVQAIRSNSFNNGKVKRRRSVLSQSFTAQDTIEPTAQLQSLPDLDQARQRALAALEIPSDILHRMATSSSSLHAVDPQARKKQLRRSMSLQLPGDNTNVDIPDFLVFDRHSTTLDQSPILASHPHRPLSRRGARTKFQRGPSLAPAEASSSDRLPEPTLLTGDHALDFFASSDSIPSPLLDIQPPPSPPSSPPLTDNNSNSQQAALPSDITPSPSSSSPTSSSSPPTSKTSKQAIFEQQQATVARHRISPPPAPFSSNSTPKPVMELSKSASTRSKSSWSWSSFWSDEKKSLSSKPAPAPAPAIDEHEPDATLPSSTKQRFGLSSFFSRKSSTAQQKHVPDEVAVPKDFELNPRLYHQNRLPIHMERAIYRLSHMKLANPRRPLHEQVIISNFMFWYLGIISQQQQQHSPPSSRGTPSPPRHHRPNQRSSSPRQHRQPMKPRSPEQIAAASRNKKKQVAPAPPNQAAGSPWHKQERTGFVIPDNYLRPKEPASHPAPLSSLPPSHSPLPNGPHRQKYTKTYARQQLSSDEEEDDPDEPDEDEDDDDVPGLNDEHPTPPKQDTSMYNQKKLAIP</sequence>
<dbReference type="PANTHER" id="PTHR28089:SF1">
    <property type="entry name" value="PROTEIN ZDS1-RELATED"/>
    <property type="match status" value="1"/>
</dbReference>
<feature type="compositionally biased region" description="Basic residues" evidence="1">
    <location>
        <begin position="187"/>
        <end position="201"/>
    </location>
</feature>
<accession>A0A1X2GRD8</accession>
<gene>
    <name evidence="3" type="ORF">DM01DRAFT_1381181</name>
</gene>
<dbReference type="GO" id="GO:0010971">
    <property type="term" value="P:positive regulation of G2/M transition of mitotic cell cycle"/>
    <property type="evidence" value="ECO:0007669"/>
    <property type="project" value="TreeGrafter"/>
</dbReference>
<feature type="compositionally biased region" description="Acidic residues" evidence="1">
    <location>
        <begin position="592"/>
        <end position="611"/>
    </location>
</feature>
<evidence type="ECO:0000313" key="4">
    <source>
        <dbReference type="Proteomes" id="UP000242146"/>
    </source>
</evidence>
<evidence type="ECO:0000259" key="2">
    <source>
        <dbReference type="SMART" id="SM01327"/>
    </source>
</evidence>
<dbReference type="InterPro" id="IPR013941">
    <property type="entry name" value="ZDS1_C"/>
</dbReference>
<dbReference type="InterPro" id="IPR040206">
    <property type="entry name" value="Zds1/2"/>
</dbReference>
<feature type="compositionally biased region" description="Low complexity" evidence="1">
    <location>
        <begin position="275"/>
        <end position="296"/>
    </location>
</feature>